<dbReference type="RefSeq" id="WP_270455237.1">
    <property type="nucleotide sequence ID" value="NZ_JADPIE010000010.1"/>
</dbReference>
<proteinExistence type="predicted"/>
<dbReference type="PANTHER" id="PTHR30388:SF6">
    <property type="entry name" value="XANTHINE DEHYDROGENASE SUBUNIT A-RELATED"/>
    <property type="match status" value="1"/>
</dbReference>
<evidence type="ECO:0000313" key="3">
    <source>
        <dbReference type="Proteomes" id="UP000621436"/>
    </source>
</evidence>
<dbReference type="EMBL" id="JADPIE010000010">
    <property type="protein sequence ID" value="MBF8438137.1"/>
    <property type="molecule type" value="Genomic_DNA"/>
</dbReference>
<feature type="domain" description="XdhC- CoxI" evidence="1">
    <location>
        <begin position="16"/>
        <end position="74"/>
    </location>
</feature>
<organism evidence="2 3">
    <name type="scientific">Halonatronomonas betaini</name>
    <dbReference type="NCBI Taxonomy" id="2778430"/>
    <lineage>
        <taxon>Bacteria</taxon>
        <taxon>Bacillati</taxon>
        <taxon>Bacillota</taxon>
        <taxon>Clostridia</taxon>
        <taxon>Halanaerobiales</taxon>
        <taxon>Halarsenatibacteraceae</taxon>
        <taxon>Halonatronomonas</taxon>
    </lineage>
</organism>
<sequence length="113" mass="12270">MELDIVNKLVEAEKEKLSVVLATVIKSHGSSPREEGAQMLVWPDSSISGTIGGGPAEAKVIEKSIEMLEDNRKEPTKLHFKMDNDTSAKTGGICGGNVDIFLEPYNFNNEGVH</sequence>
<evidence type="ECO:0000259" key="1">
    <source>
        <dbReference type="Pfam" id="PF02625"/>
    </source>
</evidence>
<keyword evidence="3" id="KW-1185">Reference proteome</keyword>
<accession>A0A931ATG1</accession>
<dbReference type="InterPro" id="IPR052698">
    <property type="entry name" value="MoCofactor_Util/Proc"/>
</dbReference>
<dbReference type="InterPro" id="IPR003777">
    <property type="entry name" value="XdhC_CoxI"/>
</dbReference>
<dbReference type="PANTHER" id="PTHR30388">
    <property type="entry name" value="ALDEHYDE OXIDOREDUCTASE MOLYBDENUM COFACTOR ASSEMBLY PROTEIN"/>
    <property type="match status" value="1"/>
</dbReference>
<dbReference type="Pfam" id="PF02625">
    <property type="entry name" value="XdhC_CoxI"/>
    <property type="match status" value="1"/>
</dbReference>
<reference evidence="2" key="1">
    <citation type="submission" date="2020-11" db="EMBL/GenBank/DDBJ databases">
        <title>Halonatronomonas betainensis gen. nov., sp. nov. a novel haloalkaliphilic representative of the family Halanaerobiacae capable of betaine degradation.</title>
        <authorList>
            <person name="Boltyanskaya Y."/>
            <person name="Kevbrin V."/>
            <person name="Detkova E."/>
            <person name="Grouzdev D.S."/>
            <person name="Koziaeva V."/>
            <person name="Zhilina T."/>
        </authorList>
    </citation>
    <scope>NUCLEOTIDE SEQUENCE</scope>
    <source>
        <strain evidence="2">Z-7014</strain>
    </source>
</reference>
<dbReference type="Proteomes" id="UP000621436">
    <property type="component" value="Unassembled WGS sequence"/>
</dbReference>
<gene>
    <name evidence="2" type="ORF">I0Q91_13675</name>
</gene>
<comment type="caution">
    <text evidence="2">The sequence shown here is derived from an EMBL/GenBank/DDBJ whole genome shotgun (WGS) entry which is preliminary data.</text>
</comment>
<name>A0A931ATG1_9FIRM</name>
<protein>
    <submittedName>
        <fullName evidence="2">XdhC family protein</fullName>
    </submittedName>
</protein>
<dbReference type="AlphaFoldDB" id="A0A931ATG1"/>
<evidence type="ECO:0000313" key="2">
    <source>
        <dbReference type="EMBL" id="MBF8438137.1"/>
    </source>
</evidence>